<evidence type="ECO:0000259" key="7">
    <source>
        <dbReference type="PROSITE" id="PS50110"/>
    </source>
</evidence>
<keyword evidence="9" id="KW-1185">Reference proteome</keyword>
<accession>A0A8J3MSC7</accession>
<dbReference type="EMBL" id="BNJF01000002">
    <property type="protein sequence ID" value="GHO46947.1"/>
    <property type="molecule type" value="Genomic_DNA"/>
</dbReference>
<evidence type="ECO:0000313" key="9">
    <source>
        <dbReference type="Proteomes" id="UP000612362"/>
    </source>
</evidence>
<keyword evidence="3 8" id="KW-0238">DNA-binding</keyword>
<comment type="caution">
    <text evidence="8">The sequence shown here is derived from an EMBL/GenBank/DDBJ whole genome shotgun (WGS) entry which is preliminary data.</text>
</comment>
<sequence>MSIRLLIVDDHPVVREGLRGMLASQPDLSVVGEASNGQDALELVEQLRPDVVIMDLRMAIMDGTTAIESIRQRHLETPILVLTTFESRVDILRALKAGATGYMLKDVPREQLFVAVRTVAQGKSAFAPEVATFLLQEVRQPASTLLSWRELEVLRLVARGASNKEAARSLHISEATIKSHLLRIFNKLGVDDRTAAVTRALEQGLLP</sequence>
<dbReference type="InterPro" id="IPR039420">
    <property type="entry name" value="WalR-like"/>
</dbReference>
<keyword evidence="2" id="KW-0805">Transcription regulation</keyword>
<evidence type="ECO:0000256" key="4">
    <source>
        <dbReference type="ARBA" id="ARBA00023163"/>
    </source>
</evidence>
<feature type="domain" description="Response regulatory" evidence="7">
    <location>
        <begin position="4"/>
        <end position="120"/>
    </location>
</feature>
<keyword evidence="1 5" id="KW-0597">Phosphoprotein</keyword>
<dbReference type="GO" id="GO:0000160">
    <property type="term" value="P:phosphorelay signal transduction system"/>
    <property type="evidence" value="ECO:0007669"/>
    <property type="project" value="InterPro"/>
</dbReference>
<evidence type="ECO:0000259" key="6">
    <source>
        <dbReference type="PROSITE" id="PS50043"/>
    </source>
</evidence>
<dbReference type="SUPFAM" id="SSF46894">
    <property type="entry name" value="C-terminal effector domain of the bipartite response regulators"/>
    <property type="match status" value="1"/>
</dbReference>
<dbReference type="RefSeq" id="WP_220196287.1">
    <property type="nucleotide sequence ID" value="NZ_BNJF01000002.1"/>
</dbReference>
<evidence type="ECO:0000256" key="2">
    <source>
        <dbReference type="ARBA" id="ARBA00023015"/>
    </source>
</evidence>
<evidence type="ECO:0000256" key="5">
    <source>
        <dbReference type="PROSITE-ProRule" id="PRU00169"/>
    </source>
</evidence>
<dbReference type="PROSITE" id="PS50043">
    <property type="entry name" value="HTH_LUXR_2"/>
    <property type="match status" value="1"/>
</dbReference>
<dbReference type="GO" id="GO:0006355">
    <property type="term" value="P:regulation of DNA-templated transcription"/>
    <property type="evidence" value="ECO:0007669"/>
    <property type="project" value="InterPro"/>
</dbReference>
<dbReference type="InterPro" id="IPR058245">
    <property type="entry name" value="NreC/VraR/RcsB-like_REC"/>
</dbReference>
<feature type="modified residue" description="4-aspartylphosphate" evidence="5">
    <location>
        <position position="55"/>
    </location>
</feature>
<dbReference type="PROSITE" id="PS50110">
    <property type="entry name" value="RESPONSE_REGULATORY"/>
    <property type="match status" value="1"/>
</dbReference>
<dbReference type="InterPro" id="IPR000792">
    <property type="entry name" value="Tscrpt_reg_LuxR_C"/>
</dbReference>
<dbReference type="Pfam" id="PF00196">
    <property type="entry name" value="GerE"/>
    <property type="match status" value="1"/>
</dbReference>
<evidence type="ECO:0000313" key="8">
    <source>
        <dbReference type="EMBL" id="GHO46947.1"/>
    </source>
</evidence>
<dbReference type="SUPFAM" id="SSF52172">
    <property type="entry name" value="CheY-like"/>
    <property type="match status" value="1"/>
</dbReference>
<dbReference type="PRINTS" id="PR00038">
    <property type="entry name" value="HTHLUXR"/>
</dbReference>
<evidence type="ECO:0000256" key="3">
    <source>
        <dbReference type="ARBA" id="ARBA00023125"/>
    </source>
</evidence>
<dbReference type="PANTHER" id="PTHR43214:SF24">
    <property type="entry name" value="TRANSCRIPTIONAL REGULATORY PROTEIN NARL-RELATED"/>
    <property type="match status" value="1"/>
</dbReference>
<dbReference type="PANTHER" id="PTHR43214">
    <property type="entry name" value="TWO-COMPONENT RESPONSE REGULATOR"/>
    <property type="match status" value="1"/>
</dbReference>
<dbReference type="CDD" id="cd06170">
    <property type="entry name" value="LuxR_C_like"/>
    <property type="match status" value="1"/>
</dbReference>
<gene>
    <name evidence="8" type="ORF">KSX_51100</name>
</gene>
<reference evidence="8" key="1">
    <citation type="submission" date="2020-10" db="EMBL/GenBank/DDBJ databases">
        <title>Taxonomic study of unclassified bacteria belonging to the class Ktedonobacteria.</title>
        <authorList>
            <person name="Yabe S."/>
            <person name="Wang C.M."/>
            <person name="Zheng Y."/>
            <person name="Sakai Y."/>
            <person name="Cavaletti L."/>
            <person name="Monciardini P."/>
            <person name="Donadio S."/>
        </authorList>
    </citation>
    <scope>NUCLEOTIDE SEQUENCE</scope>
    <source>
        <strain evidence="8">SOSP1-1</strain>
    </source>
</reference>
<dbReference type="GO" id="GO:0003677">
    <property type="term" value="F:DNA binding"/>
    <property type="evidence" value="ECO:0007669"/>
    <property type="project" value="UniProtKB-KW"/>
</dbReference>
<name>A0A8J3MSC7_9CHLR</name>
<organism evidence="8 9">
    <name type="scientific">Ktedonospora formicarum</name>
    <dbReference type="NCBI Taxonomy" id="2778364"/>
    <lineage>
        <taxon>Bacteria</taxon>
        <taxon>Bacillati</taxon>
        <taxon>Chloroflexota</taxon>
        <taxon>Ktedonobacteria</taxon>
        <taxon>Ktedonobacterales</taxon>
        <taxon>Ktedonobacteraceae</taxon>
        <taxon>Ktedonospora</taxon>
    </lineage>
</organism>
<dbReference type="AlphaFoldDB" id="A0A8J3MSC7"/>
<dbReference type="InterPro" id="IPR016032">
    <property type="entry name" value="Sig_transdc_resp-reg_C-effctor"/>
</dbReference>
<proteinExistence type="predicted"/>
<dbReference type="Gene3D" id="3.40.50.2300">
    <property type="match status" value="1"/>
</dbReference>
<evidence type="ECO:0000256" key="1">
    <source>
        <dbReference type="ARBA" id="ARBA00022553"/>
    </source>
</evidence>
<dbReference type="SMART" id="SM00448">
    <property type="entry name" value="REC"/>
    <property type="match status" value="1"/>
</dbReference>
<feature type="domain" description="HTH luxR-type" evidence="6">
    <location>
        <begin position="139"/>
        <end position="204"/>
    </location>
</feature>
<dbReference type="SMART" id="SM00421">
    <property type="entry name" value="HTH_LUXR"/>
    <property type="match status" value="1"/>
</dbReference>
<dbReference type="Pfam" id="PF00072">
    <property type="entry name" value="Response_reg"/>
    <property type="match status" value="1"/>
</dbReference>
<dbReference type="CDD" id="cd17535">
    <property type="entry name" value="REC_NarL-like"/>
    <property type="match status" value="1"/>
</dbReference>
<protein>
    <submittedName>
        <fullName evidence="8">DNA-binding response regulator</fullName>
    </submittedName>
</protein>
<keyword evidence="4" id="KW-0804">Transcription</keyword>
<dbReference type="Proteomes" id="UP000612362">
    <property type="component" value="Unassembled WGS sequence"/>
</dbReference>
<dbReference type="InterPro" id="IPR011006">
    <property type="entry name" value="CheY-like_superfamily"/>
</dbReference>
<dbReference type="InterPro" id="IPR001789">
    <property type="entry name" value="Sig_transdc_resp-reg_receiver"/>
</dbReference>